<keyword evidence="2" id="KW-0863">Zinc-finger</keyword>
<evidence type="ECO:0000313" key="6">
    <source>
        <dbReference type="Proteomes" id="UP000190064"/>
    </source>
</evidence>
<dbReference type="Proteomes" id="UP000190064">
    <property type="component" value="Unassembled WGS sequence"/>
</dbReference>
<sequence length="111" mass="12523">MWNHWNTELTEHKWLKVYAARDILEAHNLKGMLLAMGIEAHLKGEGLVAGSGELPPAETEVTLWVSVDDFTPARNALENFEAPLGKPWRCNVCAEQNEASFEFCWNCQHSA</sequence>
<protein>
    <recommendedName>
        <fullName evidence="4">RanBP2-type domain-containing protein</fullName>
    </recommendedName>
</protein>
<dbReference type="STRING" id="966.BTA35_0215725"/>
<name>A0A1T1H7Y9_OCELI</name>
<accession>A0A1T1H7Y9</accession>
<dbReference type="PROSITE" id="PS01358">
    <property type="entry name" value="ZF_RANBP2_1"/>
    <property type="match status" value="1"/>
</dbReference>
<keyword evidence="1" id="KW-0479">Metal-binding</keyword>
<organism evidence="5 6">
    <name type="scientific">Oceanospirillum linum</name>
    <dbReference type="NCBI Taxonomy" id="966"/>
    <lineage>
        <taxon>Bacteria</taxon>
        <taxon>Pseudomonadati</taxon>
        <taxon>Pseudomonadota</taxon>
        <taxon>Gammaproteobacteria</taxon>
        <taxon>Oceanospirillales</taxon>
        <taxon>Oceanospirillaceae</taxon>
        <taxon>Oceanospirillum</taxon>
    </lineage>
</organism>
<dbReference type="InterPro" id="IPR055999">
    <property type="entry name" value="DUF7577"/>
</dbReference>
<dbReference type="InterPro" id="IPR018551">
    <property type="entry name" value="DUF2007"/>
</dbReference>
<proteinExistence type="predicted"/>
<evidence type="ECO:0000256" key="2">
    <source>
        <dbReference type="ARBA" id="ARBA00022771"/>
    </source>
</evidence>
<reference evidence="5" key="1">
    <citation type="submission" date="2017-02" db="EMBL/GenBank/DDBJ databases">
        <title>Draft Genome Sequence of the Salt Water Bacterium Oceanospirillum linum ATCC 11336.</title>
        <authorList>
            <person name="Trachtenberg A.M."/>
            <person name="Carney J.G."/>
            <person name="Linnane J.D."/>
            <person name="Rheaume B.A."/>
            <person name="Pitts N.L."/>
            <person name="Mykles D.L."/>
            <person name="Maclea K.S."/>
        </authorList>
    </citation>
    <scope>NUCLEOTIDE SEQUENCE [LARGE SCALE GENOMIC DNA]</scope>
    <source>
        <strain evidence="5">ATCC 11336</strain>
    </source>
</reference>
<dbReference type="Pfam" id="PF09413">
    <property type="entry name" value="DUF2007"/>
    <property type="match status" value="1"/>
</dbReference>
<dbReference type="Pfam" id="PF24463">
    <property type="entry name" value="DUF7577"/>
    <property type="match status" value="1"/>
</dbReference>
<gene>
    <name evidence="5" type="ORF">BTA35_0215725</name>
</gene>
<dbReference type="InterPro" id="IPR001876">
    <property type="entry name" value="Znf_RanBP2"/>
</dbReference>
<keyword evidence="3" id="KW-0862">Zinc</keyword>
<dbReference type="RefSeq" id="WP_078320764.1">
    <property type="nucleotide sequence ID" value="NZ_FXTS01000011.1"/>
</dbReference>
<evidence type="ECO:0000256" key="1">
    <source>
        <dbReference type="ARBA" id="ARBA00022723"/>
    </source>
</evidence>
<evidence type="ECO:0000313" key="5">
    <source>
        <dbReference type="EMBL" id="OOV85958.1"/>
    </source>
</evidence>
<keyword evidence="6" id="KW-1185">Reference proteome</keyword>
<dbReference type="EMBL" id="MTSD02000010">
    <property type="protein sequence ID" value="OOV85958.1"/>
    <property type="molecule type" value="Genomic_DNA"/>
</dbReference>
<dbReference type="AlphaFoldDB" id="A0A1T1H7Y9"/>
<comment type="caution">
    <text evidence="5">The sequence shown here is derived from an EMBL/GenBank/DDBJ whole genome shotgun (WGS) entry which is preliminary data.</text>
</comment>
<feature type="domain" description="RanBP2-type" evidence="4">
    <location>
        <begin position="88"/>
        <end position="107"/>
    </location>
</feature>
<evidence type="ECO:0000259" key="4">
    <source>
        <dbReference type="PROSITE" id="PS01358"/>
    </source>
</evidence>
<dbReference type="GO" id="GO:0008270">
    <property type="term" value="F:zinc ion binding"/>
    <property type="evidence" value="ECO:0007669"/>
    <property type="project" value="UniProtKB-KW"/>
</dbReference>
<evidence type="ECO:0000256" key="3">
    <source>
        <dbReference type="ARBA" id="ARBA00022833"/>
    </source>
</evidence>